<dbReference type="Proteomes" id="UP000067243">
    <property type="component" value="Chromosome"/>
</dbReference>
<organism evidence="2 3">
    <name type="scientific">Spiroplasma turonicum</name>
    <dbReference type="NCBI Taxonomy" id="216946"/>
    <lineage>
        <taxon>Bacteria</taxon>
        <taxon>Bacillati</taxon>
        <taxon>Mycoplasmatota</taxon>
        <taxon>Mollicutes</taxon>
        <taxon>Entomoplasmatales</taxon>
        <taxon>Spiroplasmataceae</taxon>
        <taxon>Spiroplasma</taxon>
    </lineage>
</organism>
<reference evidence="2 3" key="1">
    <citation type="journal article" date="2015" name="Genome Announc.">
        <title>Complete Genome Sequence of Spiroplasma turonicum Strain Tab4cT, a Parasite of a Horse Fly, Haematopota sp. (Diptera: Tabanidae).</title>
        <authorList>
            <person name="Davis R.E."/>
            <person name="Shao J."/>
            <person name="Zhao Y."/>
            <person name="Gasparich G.E."/>
            <person name="Gaynor B.J."/>
            <person name="Donofrio N."/>
        </authorList>
    </citation>
    <scope>NUCLEOTIDE SEQUENCE [LARGE SCALE GENOMIC DNA]</scope>
    <source>
        <strain evidence="2 3">Tab4c</strain>
    </source>
</reference>
<gene>
    <name evidence="2" type="ORF">STURON_00487</name>
</gene>
<dbReference type="AlphaFoldDB" id="A0A0K1P5Z3"/>
<evidence type="ECO:0000313" key="2">
    <source>
        <dbReference type="EMBL" id="AKU79733.1"/>
    </source>
</evidence>
<feature type="signal peptide" evidence="1">
    <location>
        <begin position="1"/>
        <end position="20"/>
    </location>
</feature>
<name>A0A0K1P5Z3_9MOLU</name>
<dbReference type="KEGG" id="stur:STURON_00487"/>
<keyword evidence="3" id="KW-1185">Reference proteome</keyword>
<accession>A0A0K1P5Z3</accession>
<dbReference type="EMBL" id="CP012328">
    <property type="protein sequence ID" value="AKU79733.1"/>
    <property type="molecule type" value="Genomic_DNA"/>
</dbReference>
<protein>
    <recommendedName>
        <fullName evidence="4">Lipoprotein</fullName>
    </recommendedName>
</protein>
<proteinExistence type="predicted"/>
<dbReference type="NCBIfam" id="NF045726">
    <property type="entry name" value="XXplasma_LP"/>
    <property type="match status" value="1"/>
</dbReference>
<evidence type="ECO:0000256" key="1">
    <source>
        <dbReference type="SAM" id="SignalP"/>
    </source>
</evidence>
<dbReference type="STRING" id="216946.STURO_v1c04850"/>
<dbReference type="RefSeq" id="WP_075048326.1">
    <property type="nucleotide sequence ID" value="NZ_CP012328.1"/>
</dbReference>
<evidence type="ECO:0000313" key="3">
    <source>
        <dbReference type="Proteomes" id="UP000067243"/>
    </source>
</evidence>
<dbReference type="PROSITE" id="PS51257">
    <property type="entry name" value="PROKAR_LIPOPROTEIN"/>
    <property type="match status" value="1"/>
</dbReference>
<feature type="chain" id="PRO_5009779596" description="Lipoprotein" evidence="1">
    <location>
        <begin position="21"/>
        <end position="347"/>
    </location>
</feature>
<evidence type="ECO:0008006" key="4">
    <source>
        <dbReference type="Google" id="ProtNLM"/>
    </source>
</evidence>
<dbReference type="OrthoDB" id="389503at2"/>
<dbReference type="PATRIC" id="fig|216946.3.peg.489"/>
<keyword evidence="1" id="KW-0732">Signal</keyword>
<dbReference type="InterPro" id="IPR054816">
    <property type="entry name" value="Lipoprotein_mollicutes-type_CS"/>
</dbReference>
<sequence length="347" mass="40172">MNRFKKLLFSLLSLSIIATSTSTIVSCQVATDNTYKKLSDIQNLWDYKQYKTISVDSLNLNKESNNDREVLSNLSNEIIKLIGFRFNNFDVNETELKGKNTFFGNELDFNIYKSNDTLTKAIFSTSTGKIKDLKTILDHNFWDDSNKKDNKQEISLFFKYKLENESDDDLNTKFLDFKITNKPLFEYEFEKNGKINSIKYKKFGNLLTPDSSGEVENIKVDSYYNNSLSIIKDAKFEDNDNFKKINSNAIQNSVKGLFYSIYQKFGLSANDFELNLTNKEILNDKLEYTTMLQLFTPEEYLTYMSLHNKDIFKNLKNIAVSIFDSSDSSDSSKAIKEIFGLDNARFI</sequence>